<reference evidence="1" key="1">
    <citation type="submission" date="2020-11" db="EMBL/GenBank/DDBJ databases">
        <authorList>
            <consortium name="DOE Joint Genome Institute"/>
            <person name="Ahrendt S."/>
            <person name="Riley R."/>
            <person name="Andreopoulos W."/>
            <person name="Labutti K."/>
            <person name="Pangilinan J."/>
            <person name="Ruiz-Duenas F.J."/>
            <person name="Barrasa J.M."/>
            <person name="Sanchez-Garcia M."/>
            <person name="Camarero S."/>
            <person name="Miyauchi S."/>
            <person name="Serrano A."/>
            <person name="Linde D."/>
            <person name="Babiker R."/>
            <person name="Drula E."/>
            <person name="Ayuso-Fernandez I."/>
            <person name="Pacheco R."/>
            <person name="Padilla G."/>
            <person name="Ferreira P."/>
            <person name="Barriuso J."/>
            <person name="Kellner H."/>
            <person name="Castanera R."/>
            <person name="Alfaro M."/>
            <person name="Ramirez L."/>
            <person name="Pisabarro A.G."/>
            <person name="Kuo A."/>
            <person name="Tritt A."/>
            <person name="Lipzen A."/>
            <person name="He G."/>
            <person name="Yan M."/>
            <person name="Ng V."/>
            <person name="Cullen D."/>
            <person name="Martin F."/>
            <person name="Rosso M.-N."/>
            <person name="Henrissat B."/>
            <person name="Hibbett D."/>
            <person name="Martinez A.T."/>
            <person name="Grigoriev I.V."/>
        </authorList>
    </citation>
    <scope>NUCLEOTIDE SEQUENCE</scope>
    <source>
        <strain evidence="1">CBS 247.69</strain>
    </source>
</reference>
<name>A0A9P6CDP1_9AGAR</name>
<protein>
    <recommendedName>
        <fullName evidence="3">Transposase</fullName>
    </recommendedName>
</protein>
<keyword evidence="2" id="KW-1185">Reference proteome</keyword>
<dbReference type="OrthoDB" id="2422225at2759"/>
<dbReference type="Proteomes" id="UP000807353">
    <property type="component" value="Unassembled WGS sequence"/>
</dbReference>
<accession>A0A9P6CDP1</accession>
<comment type="caution">
    <text evidence="1">The sequence shown here is derived from an EMBL/GenBank/DDBJ whole genome shotgun (WGS) entry which is preliminary data.</text>
</comment>
<sequence>MSSAQPIKRIIMDLKNKANDVPELSNRPTPANGVIKKLRVSDEIQVLMQSQVQTNVSGLDNKAEGHHSTKTREIAWKNVGCGFWVRLTSTHNETNKAALVRDWVPLPQLKQHCCDWAHSRWGSCPGDATYRYTLQDTETTSLYCTLACKMGIPQHTAPQNNLDLWFHSKDPRPPNNDARLTVSCLSYIPYVLGETERFSIIISTPQQQILAWRYSQNQQVLMDLTFGFCSGHALLAILMVINEHNKGIPIAQLIFTAKKETKAVHMDYDKNLLDEQLGLWKKGMGKNKAGEAFTPLVANTDNDTRERYALQQHWEHILLLFCMFHIWQCWRNGLNKHLRMIPKGEHRQKIRSRLDRFLMRLLKDISKYEDALAAHNTELTYFKGLSNSTDATQKKQGQGGLAFLTYLQSYLKVHDFWHSWSVAGAMEAAKRMNVPLSRIARTTNHLESFNGRLKGKYFAPYLHSGRLPRIDFWIHILVTEALPAFFLEWVEQRELKEYMGFMRNVAPQRPLVIHKRRAPPNDIVGNHEKPETMKCTTPSQVVDAAKAWEKEMFSPSLMKRVLMRNNIDRDHEEALQILETSMIAELDDDGDSEDKEFELEVASGGGFGVETITEVPHLPVDVSTGEHMVAQDPDTMGMFASEDNMASIANSLRAQPASQDYNNLYSPKSTTSTLADIALNESAILNDLSIDIAFPFDLAQPLSSQDRFDFFHQEESVIALDCHISLSLCEQLFSEALQPFDIPKSPGH</sequence>
<gene>
    <name evidence="1" type="ORF">BDZ94DRAFT_1342331</name>
</gene>
<dbReference type="AlphaFoldDB" id="A0A9P6CDP1"/>
<organism evidence="1 2">
    <name type="scientific">Collybia nuda</name>
    <dbReference type="NCBI Taxonomy" id="64659"/>
    <lineage>
        <taxon>Eukaryota</taxon>
        <taxon>Fungi</taxon>
        <taxon>Dikarya</taxon>
        <taxon>Basidiomycota</taxon>
        <taxon>Agaricomycotina</taxon>
        <taxon>Agaricomycetes</taxon>
        <taxon>Agaricomycetidae</taxon>
        <taxon>Agaricales</taxon>
        <taxon>Tricholomatineae</taxon>
        <taxon>Clitocybaceae</taxon>
        <taxon>Collybia</taxon>
    </lineage>
</organism>
<evidence type="ECO:0000313" key="1">
    <source>
        <dbReference type="EMBL" id="KAF9457223.1"/>
    </source>
</evidence>
<evidence type="ECO:0008006" key="3">
    <source>
        <dbReference type="Google" id="ProtNLM"/>
    </source>
</evidence>
<evidence type="ECO:0000313" key="2">
    <source>
        <dbReference type="Proteomes" id="UP000807353"/>
    </source>
</evidence>
<proteinExistence type="predicted"/>
<dbReference type="EMBL" id="MU150382">
    <property type="protein sequence ID" value="KAF9457223.1"/>
    <property type="molecule type" value="Genomic_DNA"/>
</dbReference>